<keyword evidence="4" id="KW-1185">Reference proteome</keyword>
<dbReference type="GO" id="GO:0015074">
    <property type="term" value="P:DNA integration"/>
    <property type="evidence" value="ECO:0007669"/>
    <property type="project" value="InterPro"/>
</dbReference>
<evidence type="ECO:0000256" key="1">
    <source>
        <dbReference type="ARBA" id="ARBA00023172"/>
    </source>
</evidence>
<evidence type="ECO:0000259" key="2">
    <source>
        <dbReference type="PROSITE" id="PS51898"/>
    </source>
</evidence>
<dbReference type="GO" id="GO:0006310">
    <property type="term" value="P:DNA recombination"/>
    <property type="evidence" value="ECO:0007669"/>
    <property type="project" value="UniProtKB-KW"/>
</dbReference>
<keyword evidence="1" id="KW-0233">DNA recombination</keyword>
<name>A0A4R8ZZX3_9MICO</name>
<dbReference type="OrthoDB" id="8421690at2"/>
<feature type="domain" description="Tyr recombinase" evidence="2">
    <location>
        <begin position="1"/>
        <end position="178"/>
    </location>
</feature>
<comment type="caution">
    <text evidence="3">The sequence shown here is derived from an EMBL/GenBank/DDBJ whole genome shotgun (WGS) entry which is preliminary data.</text>
</comment>
<gene>
    <name evidence="3" type="ORF">E3T55_10865</name>
</gene>
<dbReference type="InterPro" id="IPR002104">
    <property type="entry name" value="Integrase_catalytic"/>
</dbReference>
<reference evidence="3 4" key="1">
    <citation type="submission" date="2019-03" db="EMBL/GenBank/DDBJ databases">
        <title>Genomics of glacier-inhabiting Cryobacterium strains.</title>
        <authorList>
            <person name="Liu Q."/>
            <person name="Xin Y.-H."/>
        </authorList>
    </citation>
    <scope>NUCLEOTIDE SEQUENCE [LARGE SCALE GENOMIC DNA]</scope>
    <source>
        <strain evidence="3 4">Hh14</strain>
    </source>
</reference>
<dbReference type="GO" id="GO:0003677">
    <property type="term" value="F:DNA binding"/>
    <property type="evidence" value="ECO:0007669"/>
    <property type="project" value="InterPro"/>
</dbReference>
<dbReference type="InterPro" id="IPR013762">
    <property type="entry name" value="Integrase-like_cat_sf"/>
</dbReference>
<proteinExistence type="predicted"/>
<dbReference type="AlphaFoldDB" id="A0A4R8ZZX3"/>
<dbReference type="Gene3D" id="1.10.443.10">
    <property type="entry name" value="Intergrase catalytic core"/>
    <property type="match status" value="1"/>
</dbReference>
<dbReference type="EMBL" id="SOHE01000048">
    <property type="protein sequence ID" value="TFD49679.1"/>
    <property type="molecule type" value="Genomic_DNA"/>
</dbReference>
<evidence type="ECO:0000313" key="4">
    <source>
        <dbReference type="Proteomes" id="UP000297447"/>
    </source>
</evidence>
<accession>A0A4R8ZZX3</accession>
<dbReference type="SUPFAM" id="SSF56349">
    <property type="entry name" value="DNA breaking-rejoining enzymes"/>
    <property type="match status" value="1"/>
</dbReference>
<organism evidence="3 4">
    <name type="scientific">Cryobacterium frigoriphilum</name>
    <dbReference type="NCBI Taxonomy" id="1259150"/>
    <lineage>
        <taxon>Bacteria</taxon>
        <taxon>Bacillati</taxon>
        <taxon>Actinomycetota</taxon>
        <taxon>Actinomycetes</taxon>
        <taxon>Micrococcales</taxon>
        <taxon>Microbacteriaceae</taxon>
        <taxon>Cryobacterium</taxon>
    </lineage>
</organism>
<dbReference type="Proteomes" id="UP000297447">
    <property type="component" value="Unassembled WGS sequence"/>
</dbReference>
<dbReference type="PROSITE" id="PS51898">
    <property type="entry name" value="TYR_RECOMBINASE"/>
    <property type="match status" value="1"/>
</dbReference>
<sequence length="346" mass="39530">MRAAVELIMDTGRRPEEIADLAFDCLTHDGDGLPVLLYDNHKANRLARRLPVSSTTADLIIAQQAWVQGRFPDTPVCDLKLLPTDRRNPDGHKSLTAFSVAFHHRSWMSAMPVLHTNDGFELDKSRAVLYAYRHAYAQRHADAGVGIDVLRELMDHRKLDTTSGYYQVGQQRRRDAVEKIAAMQFDRHGDRFWHQAEELLDSEQARRAIGEVVVPFGVCTEPSNVQADGHACPYRFRCVGCDHFRTDVSYLPDLNAHLADLLRNREKLLATQDLDDWARDEALPSQTEITRIRRLISKVEACLDLFTPTQRTEVEQAVTLLRRHRTVSLGMPQIRQPQPDIRLERP</sequence>
<dbReference type="InterPro" id="IPR011010">
    <property type="entry name" value="DNA_brk_join_enz"/>
</dbReference>
<evidence type="ECO:0000313" key="3">
    <source>
        <dbReference type="EMBL" id="TFD49679.1"/>
    </source>
</evidence>
<protein>
    <submittedName>
        <fullName evidence="3">Site-specific integrase</fullName>
    </submittedName>
</protein>